<dbReference type="OrthoDB" id="510547at2"/>
<dbReference type="EMBL" id="JHEG02000003">
    <property type="protein sequence ID" value="KIE13832.1"/>
    <property type="molecule type" value="Genomic_DNA"/>
</dbReference>
<evidence type="ECO:0000313" key="1">
    <source>
        <dbReference type="EMBL" id="KIE13832.1"/>
    </source>
</evidence>
<sequence>MLRLSITWLVPLAVISSGFGLNVKSAIAQEATAELRKQTNDNVYEFSIPYTVFTDIDTTFRPDLNISRVSDRGESSDALYGLTNFLSNAYAQAEFRGTTIFSSFNANPAVFGIEGEILGDRFFGGSNELFTRSSGSFETDLVNGVIRGSGNLVVLGGTGLFENATGTVTFTQENNIDPANPTATAVGTATLNFSLRTSRKIPEPNATIMLISLGLTGTYLRLRRKTTSVS</sequence>
<organism evidence="1">
    <name type="scientific">Tolypothrix bouteillei VB521301</name>
    <dbReference type="NCBI Taxonomy" id="1479485"/>
    <lineage>
        <taxon>Bacteria</taxon>
        <taxon>Bacillati</taxon>
        <taxon>Cyanobacteriota</taxon>
        <taxon>Cyanophyceae</taxon>
        <taxon>Nostocales</taxon>
        <taxon>Tolypothrichaceae</taxon>
        <taxon>Tolypothrix</taxon>
    </lineage>
</organism>
<accession>A0A0C1NG17</accession>
<comment type="caution">
    <text evidence="1">The sequence shown here is derived from an EMBL/GenBank/DDBJ whole genome shotgun (WGS) entry which is preliminary data.</text>
</comment>
<dbReference type="AlphaFoldDB" id="A0A0C1NG17"/>
<reference evidence="1" key="1">
    <citation type="journal article" date="2015" name="Genome Announc.">
        <title>Draft Genome Sequence of Tolypothrix boutellei Strain VB521301.</title>
        <authorList>
            <person name="Chandrababunaidu M.M."/>
            <person name="Singh D."/>
            <person name="Sen D."/>
            <person name="Bhan S."/>
            <person name="Das S."/>
            <person name="Gupta A."/>
            <person name="Adhikary S.P."/>
            <person name="Tripathy S."/>
        </authorList>
    </citation>
    <scope>NUCLEOTIDE SEQUENCE</scope>
    <source>
        <strain evidence="1">VB521301</strain>
    </source>
</reference>
<name>A0A0C1NG17_9CYAN</name>
<proteinExistence type="predicted"/>
<evidence type="ECO:0008006" key="2">
    <source>
        <dbReference type="Google" id="ProtNLM"/>
    </source>
</evidence>
<protein>
    <recommendedName>
        <fullName evidence="2">PEP-CTERM protein-sorting domain-containing protein</fullName>
    </recommendedName>
</protein>
<gene>
    <name evidence="1" type="ORF">DA73_0201825</name>
</gene>